<dbReference type="RefSeq" id="WP_103662225.1">
    <property type="nucleotide sequence ID" value="NZ_ML136878.1"/>
</dbReference>
<gene>
    <name evidence="5" type="ORF">EJK17_04780</name>
</gene>
<feature type="domain" description="S-layer protein C-terminal" evidence="3">
    <location>
        <begin position="40"/>
        <end position="90"/>
    </location>
</feature>
<dbReference type="InterPro" id="IPR049492">
    <property type="entry name" value="BD-FAE-like_dom"/>
</dbReference>
<dbReference type="EMBL" id="RXIA01000010">
    <property type="protein sequence ID" value="RVU71024.1"/>
    <property type="molecule type" value="Genomic_DNA"/>
</dbReference>
<dbReference type="GO" id="GO:0016787">
    <property type="term" value="F:hydrolase activity"/>
    <property type="evidence" value="ECO:0007669"/>
    <property type="project" value="UniProtKB-KW"/>
</dbReference>
<dbReference type="PANTHER" id="PTHR48081">
    <property type="entry name" value="AB HYDROLASE SUPERFAMILY PROTEIN C4A8.06C"/>
    <property type="match status" value="1"/>
</dbReference>
<feature type="domain" description="BD-FAE-like" evidence="4">
    <location>
        <begin position="168"/>
        <end position="366"/>
    </location>
</feature>
<comment type="caution">
    <text evidence="5">The sequence shown here is derived from an EMBL/GenBank/DDBJ whole genome shotgun (WGS) entry which is preliminary data.</text>
</comment>
<reference evidence="5 6" key="1">
    <citation type="submission" date="2018-12" db="EMBL/GenBank/DDBJ databases">
        <authorList>
            <person name="Meng J."/>
        </authorList>
    </citation>
    <scope>NUCLEOTIDE SEQUENCE [LARGE SCALE GENOMIC DNA]</scope>
    <source>
        <strain evidence="5 6">HT111-2</strain>
    </source>
</reference>
<keyword evidence="2" id="KW-0732">Signal</keyword>
<evidence type="ECO:0000256" key="1">
    <source>
        <dbReference type="ARBA" id="ARBA00022801"/>
    </source>
</evidence>
<dbReference type="InterPro" id="IPR029058">
    <property type="entry name" value="AB_hydrolase_fold"/>
</dbReference>
<sequence>MKINKIANLTLSAVMLLSGAGFYEGNEATNSSTVIAATNKKEVVASRKANVYTLKGQKVSKTIKKGQKISIIGTKGKYYKIGKNSYIKKSSVKMVTKHNNKSTKNTPISTTGNNTKSVISLKGNDTLTHYDMDGNEVNVTYIPNVPYENYGKQLTLQILEPNEFNHPNKTYPCVMFVKGSHWAKQDVYKNVASLSRLASKGYVVAIVQYRDYDAGFHFPAPIIDAKNAVRFMKANANKYHVQKDNIIMMGGSSGGQVATMAGMTAKTNKFDQPINKENPHVKGIIDIYGAVDLNMKGGFPTTGDSHDIHTPEGSEMGFDIPSHKEETEKANSKNYVNEDFPPMLIAHGTADATVSDKESIELYNALKKAGKPVHLYLINGATHGNNAFFGEHMTNIYDQFIKQCLKK</sequence>
<accession>A0A437SVR6</accession>
<evidence type="ECO:0000259" key="4">
    <source>
        <dbReference type="Pfam" id="PF20434"/>
    </source>
</evidence>
<feature type="chain" id="PRO_5038896336" description="Esterase" evidence="2">
    <location>
        <begin position="24"/>
        <end position="407"/>
    </location>
</feature>
<name>A0A437SVR6_9LACO</name>
<dbReference type="Pfam" id="PF20434">
    <property type="entry name" value="BD-FAE"/>
    <property type="match status" value="1"/>
</dbReference>
<proteinExistence type="predicted"/>
<evidence type="ECO:0008006" key="7">
    <source>
        <dbReference type="Google" id="ProtNLM"/>
    </source>
</evidence>
<dbReference type="InterPro" id="IPR024968">
    <property type="entry name" value="SlpA_C_lactobacillus"/>
</dbReference>
<dbReference type="PANTHER" id="PTHR48081:SF13">
    <property type="entry name" value="ALPHA_BETA HYDROLASE"/>
    <property type="match status" value="1"/>
</dbReference>
<evidence type="ECO:0000313" key="6">
    <source>
        <dbReference type="Proteomes" id="UP000288291"/>
    </source>
</evidence>
<dbReference type="AlphaFoldDB" id="A0A437SVR6"/>
<feature type="signal peptide" evidence="2">
    <location>
        <begin position="1"/>
        <end position="23"/>
    </location>
</feature>
<organism evidence="5 6">
    <name type="scientific">Lactobacillus xujianguonis</name>
    <dbReference type="NCBI Taxonomy" id="2495899"/>
    <lineage>
        <taxon>Bacteria</taxon>
        <taxon>Bacillati</taxon>
        <taxon>Bacillota</taxon>
        <taxon>Bacilli</taxon>
        <taxon>Lactobacillales</taxon>
        <taxon>Lactobacillaceae</taxon>
        <taxon>Lactobacillus</taxon>
    </lineage>
</organism>
<dbReference type="Gene3D" id="3.40.50.1820">
    <property type="entry name" value="alpha/beta hydrolase"/>
    <property type="match status" value="1"/>
</dbReference>
<keyword evidence="6" id="KW-1185">Reference proteome</keyword>
<keyword evidence="1" id="KW-0378">Hydrolase</keyword>
<evidence type="ECO:0000256" key="2">
    <source>
        <dbReference type="SAM" id="SignalP"/>
    </source>
</evidence>
<protein>
    <recommendedName>
        <fullName evidence="7">Esterase</fullName>
    </recommendedName>
</protein>
<dbReference type="InterPro" id="IPR050300">
    <property type="entry name" value="GDXG_lipolytic_enzyme"/>
</dbReference>
<evidence type="ECO:0000259" key="3">
    <source>
        <dbReference type="Pfam" id="PF03217"/>
    </source>
</evidence>
<dbReference type="SUPFAM" id="SSF53474">
    <property type="entry name" value="alpha/beta-Hydrolases"/>
    <property type="match status" value="1"/>
</dbReference>
<dbReference type="Proteomes" id="UP000288291">
    <property type="component" value="Unassembled WGS sequence"/>
</dbReference>
<dbReference type="Pfam" id="PF03217">
    <property type="entry name" value="SlpA"/>
    <property type="match status" value="1"/>
</dbReference>
<evidence type="ECO:0000313" key="5">
    <source>
        <dbReference type="EMBL" id="RVU71024.1"/>
    </source>
</evidence>